<feature type="region of interest" description="Disordered" evidence="1">
    <location>
        <begin position="1"/>
        <end position="90"/>
    </location>
</feature>
<comment type="caution">
    <text evidence="2">The sequence shown here is derived from an EMBL/GenBank/DDBJ whole genome shotgun (WGS) entry which is preliminary data.</text>
</comment>
<dbReference type="EMBL" id="JAHRIQ010035364">
    <property type="protein sequence ID" value="MEQ2232216.1"/>
    <property type="molecule type" value="Genomic_DNA"/>
</dbReference>
<reference evidence="2 3" key="1">
    <citation type="submission" date="2021-06" db="EMBL/GenBank/DDBJ databases">
        <authorList>
            <person name="Palmer J.M."/>
        </authorList>
    </citation>
    <scope>NUCLEOTIDE SEQUENCE [LARGE SCALE GENOMIC DNA]</scope>
    <source>
        <strain evidence="3">if_2019</strain>
        <tissue evidence="2">Muscle</tissue>
    </source>
</reference>
<dbReference type="Proteomes" id="UP001482620">
    <property type="component" value="Unassembled WGS sequence"/>
</dbReference>
<name>A0ABV0THD8_9TELE</name>
<keyword evidence="3" id="KW-1185">Reference proteome</keyword>
<organism evidence="2 3">
    <name type="scientific">Ilyodon furcidens</name>
    <name type="common">goldbreast splitfin</name>
    <dbReference type="NCBI Taxonomy" id="33524"/>
    <lineage>
        <taxon>Eukaryota</taxon>
        <taxon>Metazoa</taxon>
        <taxon>Chordata</taxon>
        <taxon>Craniata</taxon>
        <taxon>Vertebrata</taxon>
        <taxon>Euteleostomi</taxon>
        <taxon>Actinopterygii</taxon>
        <taxon>Neopterygii</taxon>
        <taxon>Teleostei</taxon>
        <taxon>Neoteleostei</taxon>
        <taxon>Acanthomorphata</taxon>
        <taxon>Ovalentaria</taxon>
        <taxon>Atherinomorphae</taxon>
        <taxon>Cyprinodontiformes</taxon>
        <taxon>Goodeidae</taxon>
        <taxon>Ilyodon</taxon>
    </lineage>
</organism>
<evidence type="ECO:0000313" key="3">
    <source>
        <dbReference type="Proteomes" id="UP001482620"/>
    </source>
</evidence>
<proteinExistence type="predicted"/>
<evidence type="ECO:0000256" key="1">
    <source>
        <dbReference type="SAM" id="MobiDB-lite"/>
    </source>
</evidence>
<evidence type="ECO:0000313" key="2">
    <source>
        <dbReference type="EMBL" id="MEQ2232216.1"/>
    </source>
</evidence>
<protein>
    <submittedName>
        <fullName evidence="2">Uncharacterized protein</fullName>
    </submittedName>
</protein>
<sequence length="181" mass="20022">MSMCFPKTPLGFQEKHVQKETGWKSRGESREEGFKSQPGITKQQRAWGAARTPTPTPHCPDTASIPQPPLPSAQTGGEKKRPRGAAEQPIQVELRRGCSCSIQAEQDRLCAGEAGRKGSVGRAGTFLSFFLRAPVLSPPDHINKGPDHVTWRRPLPQKETVSHSQNQQHPIIMTTKRADWV</sequence>
<accession>A0ABV0THD8</accession>
<gene>
    <name evidence="2" type="ORF">ILYODFUR_008885</name>
</gene>
<feature type="compositionally biased region" description="Basic and acidic residues" evidence="1">
    <location>
        <begin position="13"/>
        <end position="34"/>
    </location>
</feature>